<sequence>MAAELWINENTGEMRIGDLALLQPYQMKGSIEPLVIGLLEGSRDYGNGFEWLYLGGLTFGGLPARLSICFHNRRLEQASWSVRLPDAPTEAGWPTREAIDSELSFVRETLVRDMNIHAGQKPWGEVWSSFDAKGFMAANGLRYTEA</sequence>
<gene>
    <name evidence="1" type="ORF">ACFFJC_00345</name>
</gene>
<comment type="caution">
    <text evidence="1">The sequence shown here is derived from an EMBL/GenBank/DDBJ whole genome shotgun (WGS) entry which is preliminary data.</text>
</comment>
<proteinExistence type="predicted"/>
<name>A0ABV6CS89_9SPHN</name>
<accession>A0ABV6CS89</accession>
<keyword evidence="2" id="KW-1185">Reference proteome</keyword>
<dbReference type="Proteomes" id="UP001589798">
    <property type="component" value="Unassembled WGS sequence"/>
</dbReference>
<organism evidence="1 2">
    <name type="scientific">Novosphingobium soli</name>
    <dbReference type="NCBI Taxonomy" id="574956"/>
    <lineage>
        <taxon>Bacteria</taxon>
        <taxon>Pseudomonadati</taxon>
        <taxon>Pseudomonadota</taxon>
        <taxon>Alphaproteobacteria</taxon>
        <taxon>Sphingomonadales</taxon>
        <taxon>Sphingomonadaceae</taxon>
        <taxon>Novosphingobium</taxon>
    </lineage>
</organism>
<dbReference type="EMBL" id="JBHLWK010000001">
    <property type="protein sequence ID" value="MFC0202715.1"/>
    <property type="molecule type" value="Genomic_DNA"/>
</dbReference>
<evidence type="ECO:0000313" key="2">
    <source>
        <dbReference type="Proteomes" id="UP001589798"/>
    </source>
</evidence>
<reference evidence="1 2" key="1">
    <citation type="submission" date="2024-09" db="EMBL/GenBank/DDBJ databases">
        <authorList>
            <person name="Sun Q."/>
            <person name="Mori K."/>
        </authorList>
    </citation>
    <scope>NUCLEOTIDE SEQUENCE [LARGE SCALE GENOMIC DNA]</scope>
    <source>
        <strain evidence="1 2">CCM 7706</strain>
    </source>
</reference>
<protein>
    <submittedName>
        <fullName evidence="1">Uncharacterized protein</fullName>
    </submittedName>
</protein>
<evidence type="ECO:0000313" key="1">
    <source>
        <dbReference type="EMBL" id="MFC0202715.1"/>
    </source>
</evidence>
<dbReference type="RefSeq" id="WP_379485585.1">
    <property type="nucleotide sequence ID" value="NZ_JBHLWK010000001.1"/>
</dbReference>